<sequence>MSDSQSQRPGRPSCLPASTDFLSKFLTNTPHASPLLHLSLRKALDKNFISSSASFYSSSLVFFLLFGGHRITQSGIMSTLTQPANLLLLKPCGQEN</sequence>
<protein>
    <submittedName>
        <fullName evidence="1">Uncharacterized protein</fullName>
    </submittedName>
</protein>
<evidence type="ECO:0000313" key="1">
    <source>
        <dbReference type="EMBL" id="RAL17485.1"/>
    </source>
</evidence>
<reference evidence="1 2" key="1">
    <citation type="submission" date="2018-02" db="EMBL/GenBank/DDBJ databases">
        <title>The genomes of Aspergillus section Nigri reveals drivers in fungal speciation.</title>
        <authorList>
            <consortium name="DOE Joint Genome Institute"/>
            <person name="Vesth T.C."/>
            <person name="Nybo J."/>
            <person name="Theobald S."/>
            <person name="Brandl J."/>
            <person name="Frisvad J.C."/>
            <person name="Nielsen K.F."/>
            <person name="Lyhne E.K."/>
            <person name="Kogle M.E."/>
            <person name="Kuo A."/>
            <person name="Riley R."/>
            <person name="Clum A."/>
            <person name="Nolan M."/>
            <person name="Lipzen A."/>
            <person name="Salamov A."/>
            <person name="Henrissat B."/>
            <person name="Wiebenga A."/>
            <person name="De vries R.P."/>
            <person name="Grigoriev I.V."/>
            <person name="Mortensen U.H."/>
            <person name="Andersen M.R."/>
            <person name="Baker S.E."/>
        </authorList>
    </citation>
    <scope>NUCLEOTIDE SEQUENCE [LARGE SCALE GENOMIC DNA]</scope>
    <source>
        <strain evidence="1 2">CBS 101889</strain>
    </source>
</reference>
<dbReference type="GeneID" id="37205296"/>
<dbReference type="Proteomes" id="UP000248961">
    <property type="component" value="Unassembled WGS sequence"/>
</dbReference>
<gene>
    <name evidence="1" type="ORF">BO97DRAFT_7087</name>
</gene>
<proteinExistence type="predicted"/>
<accession>A0A395IBW2</accession>
<organism evidence="1 2">
    <name type="scientific">Aspergillus homomorphus (strain CBS 101889)</name>
    <dbReference type="NCBI Taxonomy" id="1450537"/>
    <lineage>
        <taxon>Eukaryota</taxon>
        <taxon>Fungi</taxon>
        <taxon>Dikarya</taxon>
        <taxon>Ascomycota</taxon>
        <taxon>Pezizomycotina</taxon>
        <taxon>Eurotiomycetes</taxon>
        <taxon>Eurotiomycetidae</taxon>
        <taxon>Eurotiales</taxon>
        <taxon>Aspergillaceae</taxon>
        <taxon>Aspergillus</taxon>
        <taxon>Aspergillus subgen. Circumdati</taxon>
    </lineage>
</organism>
<dbReference type="AlphaFoldDB" id="A0A395IBW2"/>
<dbReference type="RefSeq" id="XP_025556639.1">
    <property type="nucleotide sequence ID" value="XM_025701007.1"/>
</dbReference>
<keyword evidence="2" id="KW-1185">Reference proteome</keyword>
<dbReference type="VEuPathDB" id="FungiDB:BO97DRAFT_7087"/>
<evidence type="ECO:0000313" key="2">
    <source>
        <dbReference type="Proteomes" id="UP000248961"/>
    </source>
</evidence>
<name>A0A395IBW2_ASPHC</name>
<dbReference type="EMBL" id="KZ824267">
    <property type="protein sequence ID" value="RAL17485.1"/>
    <property type="molecule type" value="Genomic_DNA"/>
</dbReference>